<dbReference type="InterPro" id="IPR002060">
    <property type="entry name" value="Squ/phyt_synthse"/>
</dbReference>
<dbReference type="InParanoid" id="A0A0C2SJ26"/>
<dbReference type="EC" id="2.5.1.32" evidence="2"/>
<sequence>MFIRTTGIQSLAHALKIPSSRFSGALLQQGLNERLQRCYSAESSPGLADPAAYCRELVRKHDYESYLLAAFYPKEAQGGYFAIKAFSVELAMVQDNVSNATIGNMRMQFWRDVIKDCSQGKPPQHPIALALHDAMQRAHLPAYHFKRIIDARDAELHTPTHLTIDSLTSHAESTSSTVLYLLLSLLSLSSSTLSHAASHLGVAQTISTLIRGLPFHARQGRMIIPAEVTSKHGVNQEDVFRHGSEARGLHDAVFEFATFANDHMITARDMFKGEEMGSKVPRRAVPIFLSGIPASNILERLEKVNFNAFDRRIQVRDWRLPWLVWRGYYKGEF</sequence>
<comment type="catalytic activity">
    <reaction evidence="1">
        <text>2 (2E,6E,10E)-geranylgeranyl diphosphate = 15-cis-phytoene + 2 diphosphate</text>
        <dbReference type="Rhea" id="RHEA:34475"/>
        <dbReference type="ChEBI" id="CHEBI:27787"/>
        <dbReference type="ChEBI" id="CHEBI:33019"/>
        <dbReference type="ChEBI" id="CHEBI:58756"/>
        <dbReference type="EC" id="2.5.1.32"/>
    </reaction>
</comment>
<dbReference type="SUPFAM" id="SSF48576">
    <property type="entry name" value="Terpenoid synthases"/>
    <property type="match status" value="1"/>
</dbReference>
<evidence type="ECO:0000313" key="5">
    <source>
        <dbReference type="Proteomes" id="UP000054549"/>
    </source>
</evidence>
<dbReference type="InterPro" id="IPR008949">
    <property type="entry name" value="Isoprenoid_synthase_dom_sf"/>
</dbReference>
<dbReference type="AlphaFoldDB" id="A0A0C2SJ26"/>
<evidence type="ECO:0000256" key="3">
    <source>
        <dbReference type="ARBA" id="ARBA00022746"/>
    </source>
</evidence>
<dbReference type="PANTHER" id="PTHR31480">
    <property type="entry name" value="BIFUNCTIONAL LYCOPENE CYCLASE/PHYTOENE SYNTHASE"/>
    <property type="match status" value="1"/>
</dbReference>
<dbReference type="Proteomes" id="UP000054549">
    <property type="component" value="Unassembled WGS sequence"/>
</dbReference>
<dbReference type="GO" id="GO:0016117">
    <property type="term" value="P:carotenoid biosynthetic process"/>
    <property type="evidence" value="ECO:0007669"/>
    <property type="project" value="UniProtKB-KW"/>
</dbReference>
<proteinExistence type="predicted"/>
<keyword evidence="5" id="KW-1185">Reference proteome</keyword>
<dbReference type="Pfam" id="PF00494">
    <property type="entry name" value="SQS_PSY"/>
    <property type="match status" value="1"/>
</dbReference>
<evidence type="ECO:0000256" key="1">
    <source>
        <dbReference type="ARBA" id="ARBA00001805"/>
    </source>
</evidence>
<reference evidence="4 5" key="1">
    <citation type="submission" date="2014-04" db="EMBL/GenBank/DDBJ databases">
        <title>Evolutionary Origins and Diversification of the Mycorrhizal Mutualists.</title>
        <authorList>
            <consortium name="DOE Joint Genome Institute"/>
            <consortium name="Mycorrhizal Genomics Consortium"/>
            <person name="Kohler A."/>
            <person name="Kuo A."/>
            <person name="Nagy L.G."/>
            <person name="Floudas D."/>
            <person name="Copeland A."/>
            <person name="Barry K.W."/>
            <person name="Cichocki N."/>
            <person name="Veneault-Fourrey C."/>
            <person name="LaButti K."/>
            <person name="Lindquist E.A."/>
            <person name="Lipzen A."/>
            <person name="Lundell T."/>
            <person name="Morin E."/>
            <person name="Murat C."/>
            <person name="Riley R."/>
            <person name="Ohm R."/>
            <person name="Sun H."/>
            <person name="Tunlid A."/>
            <person name="Henrissat B."/>
            <person name="Grigoriev I.V."/>
            <person name="Hibbett D.S."/>
            <person name="Martin F."/>
        </authorList>
    </citation>
    <scope>NUCLEOTIDE SEQUENCE [LARGE SCALE GENOMIC DNA]</scope>
    <source>
        <strain evidence="4 5">Koide BX008</strain>
    </source>
</reference>
<evidence type="ECO:0000313" key="4">
    <source>
        <dbReference type="EMBL" id="KIL63220.1"/>
    </source>
</evidence>
<evidence type="ECO:0000256" key="2">
    <source>
        <dbReference type="ARBA" id="ARBA00012396"/>
    </source>
</evidence>
<gene>
    <name evidence="4" type="ORF">M378DRAFT_80050</name>
</gene>
<dbReference type="STRING" id="946122.A0A0C2SJ26"/>
<protein>
    <recommendedName>
        <fullName evidence="2">15-cis-phytoene synthase</fullName>
        <ecNumber evidence="2">2.5.1.32</ecNumber>
    </recommendedName>
</protein>
<organism evidence="4 5">
    <name type="scientific">Amanita muscaria (strain Koide BX008)</name>
    <dbReference type="NCBI Taxonomy" id="946122"/>
    <lineage>
        <taxon>Eukaryota</taxon>
        <taxon>Fungi</taxon>
        <taxon>Dikarya</taxon>
        <taxon>Basidiomycota</taxon>
        <taxon>Agaricomycotina</taxon>
        <taxon>Agaricomycetes</taxon>
        <taxon>Agaricomycetidae</taxon>
        <taxon>Agaricales</taxon>
        <taxon>Pluteineae</taxon>
        <taxon>Amanitaceae</taxon>
        <taxon>Amanita</taxon>
    </lineage>
</organism>
<dbReference type="HOGENOM" id="CLU_037269_6_2_1"/>
<keyword evidence="3" id="KW-0125">Carotenoid biosynthesis</keyword>
<dbReference type="OrthoDB" id="270318at2759"/>
<accession>A0A0C2SJ26</accession>
<dbReference type="EMBL" id="KN818261">
    <property type="protein sequence ID" value="KIL63220.1"/>
    <property type="molecule type" value="Genomic_DNA"/>
</dbReference>
<dbReference type="Gene3D" id="1.10.600.10">
    <property type="entry name" value="Farnesyl Diphosphate Synthase"/>
    <property type="match status" value="1"/>
</dbReference>
<name>A0A0C2SJ26_AMAMK</name>